<dbReference type="Proteomes" id="UP000805193">
    <property type="component" value="Unassembled WGS sequence"/>
</dbReference>
<organism evidence="1 2">
    <name type="scientific">Ixodes persulcatus</name>
    <name type="common">Taiga tick</name>
    <dbReference type="NCBI Taxonomy" id="34615"/>
    <lineage>
        <taxon>Eukaryota</taxon>
        <taxon>Metazoa</taxon>
        <taxon>Ecdysozoa</taxon>
        <taxon>Arthropoda</taxon>
        <taxon>Chelicerata</taxon>
        <taxon>Arachnida</taxon>
        <taxon>Acari</taxon>
        <taxon>Parasitiformes</taxon>
        <taxon>Ixodida</taxon>
        <taxon>Ixodoidea</taxon>
        <taxon>Ixodidae</taxon>
        <taxon>Ixodinae</taxon>
        <taxon>Ixodes</taxon>
    </lineage>
</organism>
<evidence type="ECO:0000313" key="2">
    <source>
        <dbReference type="Proteomes" id="UP000805193"/>
    </source>
</evidence>
<sequence length="106" mass="11439">MQRRLAARILRKIGTPRFVSIAAARRRSCLGWRKRGVPVDGYDDDASFLVGGEAGKAGAPPRYDNGRAILEKKGLVAAMHRCGAAAWALNGGAAWAVQARRWIPLA</sequence>
<protein>
    <submittedName>
        <fullName evidence="1">Uncharacterized protein</fullName>
    </submittedName>
</protein>
<proteinExistence type="predicted"/>
<keyword evidence="2" id="KW-1185">Reference proteome</keyword>
<comment type="caution">
    <text evidence="1">The sequence shown here is derived from an EMBL/GenBank/DDBJ whole genome shotgun (WGS) entry which is preliminary data.</text>
</comment>
<name>A0AC60QSX1_IXOPE</name>
<reference evidence="1 2" key="1">
    <citation type="journal article" date="2020" name="Cell">
        <title>Large-Scale Comparative Analyses of Tick Genomes Elucidate Their Genetic Diversity and Vector Capacities.</title>
        <authorList>
            <consortium name="Tick Genome and Microbiome Consortium (TIGMIC)"/>
            <person name="Jia N."/>
            <person name="Wang J."/>
            <person name="Shi W."/>
            <person name="Du L."/>
            <person name="Sun Y."/>
            <person name="Zhan W."/>
            <person name="Jiang J.F."/>
            <person name="Wang Q."/>
            <person name="Zhang B."/>
            <person name="Ji P."/>
            <person name="Bell-Sakyi L."/>
            <person name="Cui X.M."/>
            <person name="Yuan T.T."/>
            <person name="Jiang B.G."/>
            <person name="Yang W.F."/>
            <person name="Lam T.T."/>
            <person name="Chang Q.C."/>
            <person name="Ding S.J."/>
            <person name="Wang X.J."/>
            <person name="Zhu J.G."/>
            <person name="Ruan X.D."/>
            <person name="Zhao L."/>
            <person name="Wei J.T."/>
            <person name="Ye R.Z."/>
            <person name="Que T.C."/>
            <person name="Du C.H."/>
            <person name="Zhou Y.H."/>
            <person name="Cheng J.X."/>
            <person name="Dai P.F."/>
            <person name="Guo W.B."/>
            <person name="Han X.H."/>
            <person name="Huang E.J."/>
            <person name="Li L.F."/>
            <person name="Wei W."/>
            <person name="Gao Y.C."/>
            <person name="Liu J.Z."/>
            <person name="Shao H.Z."/>
            <person name="Wang X."/>
            <person name="Wang C.C."/>
            <person name="Yang T.C."/>
            <person name="Huo Q.B."/>
            <person name="Li W."/>
            <person name="Chen H.Y."/>
            <person name="Chen S.E."/>
            <person name="Zhou L.G."/>
            <person name="Ni X.B."/>
            <person name="Tian J.H."/>
            <person name="Sheng Y."/>
            <person name="Liu T."/>
            <person name="Pan Y.S."/>
            <person name="Xia L.Y."/>
            <person name="Li J."/>
            <person name="Zhao F."/>
            <person name="Cao W.C."/>
        </authorList>
    </citation>
    <scope>NUCLEOTIDE SEQUENCE [LARGE SCALE GENOMIC DNA]</scope>
    <source>
        <strain evidence="1">Iper-2018</strain>
    </source>
</reference>
<evidence type="ECO:0000313" key="1">
    <source>
        <dbReference type="EMBL" id="KAG0440893.1"/>
    </source>
</evidence>
<gene>
    <name evidence="1" type="ORF">HPB47_016131</name>
</gene>
<accession>A0AC60QSX1</accession>
<dbReference type="EMBL" id="JABSTQ010004833">
    <property type="protein sequence ID" value="KAG0440893.1"/>
    <property type="molecule type" value="Genomic_DNA"/>
</dbReference>